<accession>A0A4R8WIP4</accession>
<dbReference type="Proteomes" id="UP000298412">
    <property type="component" value="Unassembled WGS sequence"/>
</dbReference>
<feature type="transmembrane region" description="Helical" evidence="1">
    <location>
        <begin position="6"/>
        <end position="25"/>
    </location>
</feature>
<dbReference type="EMBL" id="SOFP01000075">
    <property type="protein sequence ID" value="TFC10439.1"/>
    <property type="molecule type" value="Genomic_DNA"/>
</dbReference>
<dbReference type="OrthoDB" id="5193129at2"/>
<evidence type="ECO:0000256" key="1">
    <source>
        <dbReference type="SAM" id="Phobius"/>
    </source>
</evidence>
<protein>
    <recommendedName>
        <fullName evidence="4">DUF2933 domain-containing protein</fullName>
    </recommendedName>
</protein>
<organism evidence="2 3">
    <name type="scientific">Cryobacterium algoritolerans</name>
    <dbReference type="NCBI Taxonomy" id="1259184"/>
    <lineage>
        <taxon>Bacteria</taxon>
        <taxon>Bacillati</taxon>
        <taxon>Actinomycetota</taxon>
        <taxon>Actinomycetes</taxon>
        <taxon>Micrococcales</taxon>
        <taxon>Microbacteriaceae</taxon>
        <taxon>Cryobacterium</taxon>
    </lineage>
</organism>
<comment type="caution">
    <text evidence="2">The sequence shown here is derived from an EMBL/GenBank/DDBJ whole genome shotgun (WGS) entry which is preliminary data.</text>
</comment>
<name>A0A4R8WIP4_9MICO</name>
<keyword evidence="1" id="KW-0812">Transmembrane</keyword>
<evidence type="ECO:0008006" key="4">
    <source>
        <dbReference type="Google" id="ProtNLM"/>
    </source>
</evidence>
<keyword evidence="3" id="KW-1185">Reference proteome</keyword>
<dbReference type="RefSeq" id="WP_134569166.1">
    <property type="nucleotide sequence ID" value="NZ_SOFP01000075.1"/>
</dbReference>
<keyword evidence="1" id="KW-1133">Transmembrane helix</keyword>
<sequence>MQQFLYLIPALICPLGMGLMMWFMMRGRGHNTADDGSAELELARLRAEVAALRPANAAFDERHPGTGPSA</sequence>
<proteinExistence type="predicted"/>
<reference evidence="2 3" key="1">
    <citation type="submission" date="2019-03" db="EMBL/GenBank/DDBJ databases">
        <title>Genomics of glacier-inhabiting Cryobacterium strains.</title>
        <authorList>
            <person name="Liu Q."/>
            <person name="Xin Y.-H."/>
        </authorList>
    </citation>
    <scope>NUCLEOTIDE SEQUENCE [LARGE SCALE GENOMIC DNA]</scope>
    <source>
        <strain evidence="2 3">MDT1-3</strain>
    </source>
</reference>
<keyword evidence="1" id="KW-0472">Membrane</keyword>
<evidence type="ECO:0000313" key="2">
    <source>
        <dbReference type="EMBL" id="TFC10439.1"/>
    </source>
</evidence>
<dbReference type="AlphaFoldDB" id="A0A4R8WIP4"/>
<gene>
    <name evidence="2" type="ORF">E3O19_15695</name>
</gene>
<evidence type="ECO:0000313" key="3">
    <source>
        <dbReference type="Proteomes" id="UP000298412"/>
    </source>
</evidence>